<dbReference type="AlphaFoldDB" id="H2Y051"/>
<dbReference type="HOGENOM" id="CLU_3260242_0_0_1"/>
<reference evidence="2" key="1">
    <citation type="journal article" date="2002" name="Science">
        <title>The draft genome of Ciona intestinalis: insights into chordate and vertebrate origins.</title>
        <authorList>
            <person name="Dehal P."/>
            <person name="Satou Y."/>
            <person name="Campbell R.K."/>
            <person name="Chapman J."/>
            <person name="Degnan B."/>
            <person name="De Tomaso A."/>
            <person name="Davidson B."/>
            <person name="Di Gregorio A."/>
            <person name="Gelpke M."/>
            <person name="Goodstein D.M."/>
            <person name="Harafuji N."/>
            <person name="Hastings K.E."/>
            <person name="Ho I."/>
            <person name="Hotta K."/>
            <person name="Huang W."/>
            <person name="Kawashima T."/>
            <person name="Lemaire P."/>
            <person name="Martinez D."/>
            <person name="Meinertzhagen I.A."/>
            <person name="Necula S."/>
            <person name="Nonaka M."/>
            <person name="Putnam N."/>
            <person name="Rash S."/>
            <person name="Saiga H."/>
            <person name="Satake M."/>
            <person name="Terry A."/>
            <person name="Yamada L."/>
            <person name="Wang H.G."/>
            <person name="Awazu S."/>
            <person name="Azumi K."/>
            <person name="Boore J."/>
            <person name="Branno M."/>
            <person name="Chin-Bow S."/>
            <person name="DeSantis R."/>
            <person name="Doyle S."/>
            <person name="Francino P."/>
            <person name="Keys D.N."/>
            <person name="Haga S."/>
            <person name="Hayashi H."/>
            <person name="Hino K."/>
            <person name="Imai K.S."/>
            <person name="Inaba K."/>
            <person name="Kano S."/>
            <person name="Kobayashi K."/>
            <person name="Kobayashi M."/>
            <person name="Lee B.I."/>
            <person name="Makabe K.W."/>
            <person name="Manohar C."/>
            <person name="Matassi G."/>
            <person name="Medina M."/>
            <person name="Mochizuki Y."/>
            <person name="Mount S."/>
            <person name="Morishita T."/>
            <person name="Miura S."/>
            <person name="Nakayama A."/>
            <person name="Nishizaka S."/>
            <person name="Nomoto H."/>
            <person name="Ohta F."/>
            <person name="Oishi K."/>
            <person name="Rigoutsos I."/>
            <person name="Sano M."/>
            <person name="Sasaki A."/>
            <person name="Sasakura Y."/>
            <person name="Shoguchi E."/>
            <person name="Shin-i T."/>
            <person name="Spagnuolo A."/>
            <person name="Stainier D."/>
            <person name="Suzuki M.M."/>
            <person name="Tassy O."/>
            <person name="Takatori N."/>
            <person name="Tokuoka M."/>
            <person name="Yagi K."/>
            <person name="Yoshizaki F."/>
            <person name="Wada S."/>
            <person name="Zhang C."/>
            <person name="Hyatt P.D."/>
            <person name="Larimer F."/>
            <person name="Detter C."/>
            <person name="Doggett N."/>
            <person name="Glavina T."/>
            <person name="Hawkins T."/>
            <person name="Richardson P."/>
            <person name="Lucas S."/>
            <person name="Kohara Y."/>
            <person name="Levine M."/>
            <person name="Satoh N."/>
            <person name="Rokhsar D.S."/>
        </authorList>
    </citation>
    <scope>NUCLEOTIDE SEQUENCE [LARGE SCALE GENOMIC DNA]</scope>
</reference>
<keyword evidence="2" id="KW-1185">Reference proteome</keyword>
<organism evidence="1 2">
    <name type="scientific">Ciona intestinalis</name>
    <name type="common">Transparent sea squirt</name>
    <name type="synonym">Ascidia intestinalis</name>
    <dbReference type="NCBI Taxonomy" id="7719"/>
    <lineage>
        <taxon>Eukaryota</taxon>
        <taxon>Metazoa</taxon>
        <taxon>Chordata</taxon>
        <taxon>Tunicata</taxon>
        <taxon>Ascidiacea</taxon>
        <taxon>Phlebobranchia</taxon>
        <taxon>Cionidae</taxon>
        <taxon>Ciona</taxon>
    </lineage>
</organism>
<dbReference type="InParanoid" id="H2Y051"/>
<evidence type="ECO:0000313" key="1">
    <source>
        <dbReference type="Ensembl" id="ENSCINP00000035285.1"/>
    </source>
</evidence>
<reference evidence="1" key="2">
    <citation type="journal article" date="2008" name="Genome Biol.">
        <title>Improved genome assembly and evidence-based global gene model set for the chordate Ciona intestinalis: new insight into intron and operon populations.</title>
        <authorList>
            <person name="Satou Y."/>
            <person name="Mineta K."/>
            <person name="Ogasawara M."/>
            <person name="Sasakura Y."/>
            <person name="Shoguchi E."/>
            <person name="Ueno K."/>
            <person name="Yamada L."/>
            <person name="Matsumoto J."/>
            <person name="Wasserscheid J."/>
            <person name="Dewar K."/>
            <person name="Wiley G.B."/>
            <person name="Macmil S.L."/>
            <person name="Roe B.A."/>
            <person name="Zeller R.W."/>
            <person name="Hastings K.E."/>
            <person name="Lemaire P."/>
            <person name="Lindquist E."/>
            <person name="Endo T."/>
            <person name="Hotta K."/>
            <person name="Inaba K."/>
        </authorList>
    </citation>
    <scope>NUCLEOTIDE SEQUENCE [LARGE SCALE GENOMIC DNA]</scope>
    <source>
        <strain evidence="1">wild type</strain>
    </source>
</reference>
<dbReference type="Proteomes" id="UP000008144">
    <property type="component" value="Chromosome 3"/>
</dbReference>
<reference evidence="1" key="3">
    <citation type="submission" date="2025-08" db="UniProtKB">
        <authorList>
            <consortium name="Ensembl"/>
        </authorList>
    </citation>
    <scope>IDENTIFICATION</scope>
</reference>
<name>H2Y051_CIOIN</name>
<dbReference type="Ensembl" id="ENSCINT00000032154.1">
    <property type="protein sequence ID" value="ENSCINP00000035285.1"/>
    <property type="gene ID" value="ENSCING00000018669.1"/>
</dbReference>
<protein>
    <submittedName>
        <fullName evidence="1">Uncharacterized protein</fullName>
    </submittedName>
</protein>
<reference evidence="1" key="4">
    <citation type="submission" date="2025-09" db="UniProtKB">
        <authorList>
            <consortium name="Ensembl"/>
        </authorList>
    </citation>
    <scope>IDENTIFICATION</scope>
</reference>
<proteinExistence type="predicted"/>
<accession>H2Y051</accession>
<evidence type="ECO:0000313" key="2">
    <source>
        <dbReference type="Proteomes" id="UP000008144"/>
    </source>
</evidence>
<dbReference type="EMBL" id="EAAA01001687">
    <property type="status" value="NOT_ANNOTATED_CDS"/>
    <property type="molecule type" value="Genomic_DNA"/>
</dbReference>
<sequence length="42" mass="4839">MSMLPGIKISQFVIVAKFQSWIVPLFTVELCVLHKYLRCVTV</sequence>